<reference evidence="1 2" key="1">
    <citation type="submission" date="2019-08" db="EMBL/GenBank/DDBJ databases">
        <authorList>
            <person name="Ye J."/>
        </authorList>
    </citation>
    <scope>NUCLEOTIDE SEQUENCE [LARGE SCALE GENOMIC DNA]</scope>
    <source>
        <strain evidence="1 2">TK008</strain>
    </source>
</reference>
<dbReference type="InterPro" id="IPR011738">
    <property type="entry name" value="Phage_CHP"/>
</dbReference>
<protein>
    <recommendedName>
        <fullName evidence="3">Phage gp6-like head-tail connector protein</fullName>
    </recommendedName>
</protein>
<gene>
    <name evidence="1" type="ORF">FQV27_03410</name>
</gene>
<dbReference type="NCBIfam" id="TIGR02215">
    <property type="entry name" value="phage_chp_gp8"/>
    <property type="match status" value="1"/>
</dbReference>
<dbReference type="AlphaFoldDB" id="A0A5C6S936"/>
<dbReference type="Gene3D" id="1.10.3230.30">
    <property type="entry name" value="Phage gp6-like head-tail connector protein"/>
    <property type="match status" value="1"/>
</dbReference>
<dbReference type="NCBIfam" id="TIGR01560">
    <property type="entry name" value="put_DNA_pack"/>
    <property type="match status" value="1"/>
</dbReference>
<comment type="caution">
    <text evidence="1">The sequence shown here is derived from an EMBL/GenBank/DDBJ whole genome shotgun (WGS) entry which is preliminary data.</text>
</comment>
<sequence length="201" mass="21867">MILVEETTLADAALPVAELRAHLRLGSGFDLAESSDEDRALAGFLRAAMATIEGRTGKVLLSRQYRMVLDDWRDSAAQALPMAPVSEVQGIEISVADGISRAIASQHWYLVADITRPFIRPRGAALPSVPEGANVVIRFTAGFADNWAGVPPDLAQAVLMLAARYYEDRSDDSARRALPMGVSALIERWRAVRVLAGRRAR</sequence>
<evidence type="ECO:0000313" key="2">
    <source>
        <dbReference type="Proteomes" id="UP000321562"/>
    </source>
</evidence>
<keyword evidence="2" id="KW-1185">Reference proteome</keyword>
<evidence type="ECO:0008006" key="3">
    <source>
        <dbReference type="Google" id="ProtNLM"/>
    </source>
</evidence>
<evidence type="ECO:0000313" key="1">
    <source>
        <dbReference type="EMBL" id="TXB70908.1"/>
    </source>
</evidence>
<dbReference type="Proteomes" id="UP000321562">
    <property type="component" value="Unassembled WGS sequence"/>
</dbReference>
<proteinExistence type="predicted"/>
<dbReference type="CDD" id="cd08054">
    <property type="entry name" value="gp6"/>
    <property type="match status" value="1"/>
</dbReference>
<accession>A0A5C6S936</accession>
<dbReference type="EMBL" id="VOPL01000001">
    <property type="protein sequence ID" value="TXB70908.1"/>
    <property type="molecule type" value="Genomic_DNA"/>
</dbReference>
<dbReference type="RefSeq" id="WP_147096392.1">
    <property type="nucleotide sequence ID" value="NZ_JBHUFH010000002.1"/>
</dbReference>
<organism evidence="1 2">
    <name type="scientific">Paracoccus aurantiacus</name>
    <dbReference type="NCBI Taxonomy" id="2599412"/>
    <lineage>
        <taxon>Bacteria</taxon>
        <taxon>Pseudomonadati</taxon>
        <taxon>Pseudomonadota</taxon>
        <taxon>Alphaproteobacteria</taxon>
        <taxon>Rhodobacterales</taxon>
        <taxon>Paracoccaceae</taxon>
        <taxon>Paracoccus</taxon>
    </lineage>
</organism>
<dbReference type="OrthoDB" id="8478788at2"/>
<dbReference type="InterPro" id="IPR006450">
    <property type="entry name" value="Phage_HK97_gp6-like"/>
</dbReference>
<name>A0A5C6S936_9RHOB</name>